<sequence>MKKSDNIYQSKTLLIATLLVFIVGVYKIPYREVIDTTVIPPAVVYYSIVNEIIYGLDPSIGHYAGIINLLVAVYWLFSLLSVVGLIAIFFMLHSLKARNLDYSNRLIITAKLFIYLFLIECIVITLRFFIPAVSATLYTSTQYFTPVAFFIPVILLNLQALSLLSTPTRRADRGLRACIILTMSTIFLYIILNNV</sequence>
<reference evidence="2 3" key="1">
    <citation type="submission" date="2015-11" db="EMBL/GenBank/DDBJ databases">
        <title>Genomic analysis of 38 Legionella species identifies large and diverse effector repertoires.</title>
        <authorList>
            <person name="Burstein D."/>
            <person name="Amaro F."/>
            <person name="Zusman T."/>
            <person name="Lifshitz Z."/>
            <person name="Cohen O."/>
            <person name="Gilbert J.A."/>
            <person name="Pupko T."/>
            <person name="Shuman H.A."/>
            <person name="Segal G."/>
        </authorList>
    </citation>
    <scope>NUCLEOTIDE SEQUENCE [LARGE SCALE GENOMIC DNA]</scope>
    <source>
        <strain evidence="2 3">WO-44C</strain>
    </source>
</reference>
<dbReference type="EMBL" id="LNYB01000079">
    <property type="protein sequence ID" value="KTC97185.1"/>
    <property type="molecule type" value="Genomic_DNA"/>
</dbReference>
<protein>
    <submittedName>
        <fullName evidence="2">Uncharacterized protein</fullName>
    </submittedName>
</protein>
<evidence type="ECO:0000313" key="2">
    <source>
        <dbReference type="EMBL" id="KTC97185.1"/>
    </source>
</evidence>
<dbReference type="AlphaFoldDB" id="A0A0W0TNK6"/>
<dbReference type="PATRIC" id="fig|453.4.peg.1687"/>
<dbReference type="RefSeq" id="WP_058445510.1">
    <property type="nucleotide sequence ID" value="NZ_CAAAHT010000058.1"/>
</dbReference>
<evidence type="ECO:0000256" key="1">
    <source>
        <dbReference type="SAM" id="Phobius"/>
    </source>
</evidence>
<feature type="transmembrane region" description="Helical" evidence="1">
    <location>
        <begin position="66"/>
        <end position="92"/>
    </location>
</feature>
<proteinExistence type="predicted"/>
<name>A0A0W0TNK6_9GAMM</name>
<evidence type="ECO:0000313" key="3">
    <source>
        <dbReference type="Proteomes" id="UP000054698"/>
    </source>
</evidence>
<dbReference type="OrthoDB" id="9944931at2"/>
<feature type="transmembrane region" description="Helical" evidence="1">
    <location>
        <begin position="12"/>
        <end position="30"/>
    </location>
</feature>
<dbReference type="Proteomes" id="UP000054698">
    <property type="component" value="Unassembled WGS sequence"/>
</dbReference>
<feature type="transmembrane region" description="Helical" evidence="1">
    <location>
        <begin position="112"/>
        <end position="130"/>
    </location>
</feature>
<keyword evidence="1" id="KW-1133">Transmembrane helix</keyword>
<feature type="transmembrane region" description="Helical" evidence="1">
    <location>
        <begin position="174"/>
        <end position="192"/>
    </location>
</feature>
<gene>
    <name evidence="2" type="ORF">Lfee_1539</name>
</gene>
<accession>A0A0W0TNK6</accession>
<comment type="caution">
    <text evidence="2">The sequence shown here is derived from an EMBL/GenBank/DDBJ whole genome shotgun (WGS) entry which is preliminary data.</text>
</comment>
<keyword evidence="3" id="KW-1185">Reference proteome</keyword>
<organism evidence="2 3">
    <name type="scientific">Legionella feeleii</name>
    <dbReference type="NCBI Taxonomy" id="453"/>
    <lineage>
        <taxon>Bacteria</taxon>
        <taxon>Pseudomonadati</taxon>
        <taxon>Pseudomonadota</taxon>
        <taxon>Gammaproteobacteria</taxon>
        <taxon>Legionellales</taxon>
        <taxon>Legionellaceae</taxon>
        <taxon>Legionella</taxon>
    </lineage>
</organism>
<keyword evidence="1" id="KW-0812">Transmembrane</keyword>
<feature type="transmembrane region" description="Helical" evidence="1">
    <location>
        <begin position="142"/>
        <end position="162"/>
    </location>
</feature>
<keyword evidence="1" id="KW-0472">Membrane</keyword>